<dbReference type="Gene3D" id="2.40.160.10">
    <property type="entry name" value="Porin"/>
    <property type="match status" value="1"/>
</dbReference>
<dbReference type="PRINTS" id="PR00182">
    <property type="entry name" value="ECOLNEIPORIN"/>
</dbReference>
<evidence type="ECO:0000256" key="2">
    <source>
        <dbReference type="ARBA" id="ARBA00011233"/>
    </source>
</evidence>
<keyword evidence="5" id="KW-0812">Transmembrane</keyword>
<keyword evidence="10" id="KW-0998">Cell outer membrane</keyword>
<dbReference type="SUPFAM" id="SSF56935">
    <property type="entry name" value="Porins"/>
    <property type="match status" value="1"/>
</dbReference>
<evidence type="ECO:0000256" key="7">
    <source>
        <dbReference type="ARBA" id="ARBA00023065"/>
    </source>
</evidence>
<dbReference type="EMBL" id="CP016170">
    <property type="protein sequence ID" value="ANN68069.1"/>
    <property type="molecule type" value="Genomic_DNA"/>
</dbReference>
<dbReference type="EMBL" id="CP016171">
    <property type="protein sequence ID" value="ANN73160.1"/>
    <property type="molecule type" value="Genomic_DNA"/>
</dbReference>
<evidence type="ECO:0000256" key="8">
    <source>
        <dbReference type="ARBA" id="ARBA00023114"/>
    </source>
</evidence>
<evidence type="ECO:0000256" key="5">
    <source>
        <dbReference type="ARBA" id="ARBA00022692"/>
    </source>
</evidence>
<comment type="subunit">
    <text evidence="2">Homotrimer.</text>
</comment>
<evidence type="ECO:0000256" key="4">
    <source>
        <dbReference type="ARBA" id="ARBA00022452"/>
    </source>
</evidence>
<dbReference type="STRING" id="463025.BAU08_19025"/>
<evidence type="ECO:0000313" key="16">
    <source>
        <dbReference type="Proteomes" id="UP000092213"/>
    </source>
</evidence>
<evidence type="ECO:0000256" key="6">
    <source>
        <dbReference type="ARBA" id="ARBA00022729"/>
    </source>
</evidence>
<dbReference type="OrthoDB" id="8520696at2"/>
<dbReference type="GO" id="GO:0015288">
    <property type="term" value="F:porin activity"/>
    <property type="evidence" value="ECO:0007669"/>
    <property type="project" value="UniProtKB-KW"/>
</dbReference>
<dbReference type="PANTHER" id="PTHR34501:SF9">
    <property type="entry name" value="MAJOR OUTER MEMBRANE PROTEIN P.IA"/>
    <property type="match status" value="1"/>
</dbReference>
<dbReference type="GO" id="GO:0009279">
    <property type="term" value="C:cell outer membrane"/>
    <property type="evidence" value="ECO:0007669"/>
    <property type="project" value="UniProtKB-SubCell"/>
</dbReference>
<name>A0A193FZW3_9BORD</name>
<evidence type="ECO:0000313" key="13">
    <source>
        <dbReference type="EMBL" id="ANN68069.1"/>
    </source>
</evidence>
<dbReference type="GO" id="GO:0034220">
    <property type="term" value="P:monoatomic ion transmembrane transport"/>
    <property type="evidence" value="ECO:0007669"/>
    <property type="project" value="InterPro"/>
</dbReference>
<keyword evidence="7" id="KW-0406">Ion transport</keyword>
<feature type="domain" description="Porin" evidence="12">
    <location>
        <begin position="7"/>
        <end position="372"/>
    </location>
</feature>
<keyword evidence="3" id="KW-0813">Transport</keyword>
<evidence type="ECO:0000259" key="12">
    <source>
        <dbReference type="Pfam" id="PF13609"/>
    </source>
</evidence>
<dbReference type="GO" id="GO:0046930">
    <property type="term" value="C:pore complex"/>
    <property type="evidence" value="ECO:0007669"/>
    <property type="project" value="UniProtKB-KW"/>
</dbReference>
<dbReference type="InterPro" id="IPR001702">
    <property type="entry name" value="Porin_Gram-ve"/>
</dbReference>
<reference evidence="15 16" key="1">
    <citation type="submission" date="2016-06" db="EMBL/GenBank/DDBJ databases">
        <title>Complete genome sequences of Bordetella bronchialis and Bordetella flabilis.</title>
        <authorList>
            <person name="LiPuma J.J."/>
            <person name="Spilker T."/>
        </authorList>
    </citation>
    <scope>NUCLEOTIDE SEQUENCE [LARGE SCALE GENOMIC DNA]</scope>
    <source>
        <strain evidence="14 16">AU17976</strain>
        <strain evidence="13 15">AU3182</strain>
    </source>
</reference>
<accession>A0A193FZW3</accession>
<feature type="chain" id="PRO_5008258494" evidence="11">
    <location>
        <begin position="21"/>
        <end position="392"/>
    </location>
</feature>
<dbReference type="InterPro" id="IPR050298">
    <property type="entry name" value="Gram-neg_bact_OMP"/>
</dbReference>
<protein>
    <submittedName>
        <fullName evidence="14">Porin</fullName>
    </submittedName>
</protein>
<dbReference type="InterPro" id="IPR002299">
    <property type="entry name" value="Porin_Neis"/>
</dbReference>
<keyword evidence="9" id="KW-0472">Membrane</keyword>
<dbReference type="KEGG" id="bbro:BAU06_18785"/>
<keyword evidence="6 11" id="KW-0732">Signal</keyword>
<evidence type="ECO:0000256" key="11">
    <source>
        <dbReference type="SAM" id="SignalP"/>
    </source>
</evidence>
<dbReference type="Proteomes" id="UP000092213">
    <property type="component" value="Chromosome"/>
</dbReference>
<keyword evidence="15" id="KW-1185">Reference proteome</keyword>
<proteinExistence type="predicted"/>
<organism evidence="14 16">
    <name type="scientific">Bordetella bronchialis</name>
    <dbReference type="NCBI Taxonomy" id="463025"/>
    <lineage>
        <taxon>Bacteria</taxon>
        <taxon>Pseudomonadati</taxon>
        <taxon>Pseudomonadota</taxon>
        <taxon>Betaproteobacteria</taxon>
        <taxon>Burkholderiales</taxon>
        <taxon>Alcaligenaceae</taxon>
        <taxon>Bordetella</taxon>
    </lineage>
</organism>
<dbReference type="InterPro" id="IPR023614">
    <property type="entry name" value="Porin_dom_sf"/>
</dbReference>
<dbReference type="Proteomes" id="UP000091897">
    <property type="component" value="Chromosome"/>
</dbReference>
<evidence type="ECO:0000313" key="14">
    <source>
        <dbReference type="EMBL" id="ANN73160.1"/>
    </source>
</evidence>
<sequence>MKKTLLAAALLAGFAGVAQAETSVTLYGILDTGIGYQNVRGVDGIDKQSKFGMLTGVQNGSRWGLRGSEDLGDGLRAVFTIESGFNSGDGNSAQGGRLFGRQATIGLASNSWGQLDFGRQTNIASKFFGSIDPFAEGFGLANIGTVFSSSNTTRYDNMVLYQSPVFGGFQVGAGYSFNIDDTNAANTSFQTNENQRGITTGLRYVNGPLNLAAGYDQINRASDVADNPTTGTGDRIRSWLIGGAYDFEVVKVSAAYGQTKGGWIQATSLTGLFTSGSPTLNTSTAPGSVLPTNVYSDDFKSQQWMLGVSAPIGGATSVFGSWQRANVKDSSLYTTGNAFAGEDSNMNVYSLGVTYDLSKRTNLYALGSYTNNYGFIDGLKSTLVGVGIRHRF</sequence>
<comment type="subcellular location">
    <subcellularLocation>
        <location evidence="1">Cell outer membrane</location>
        <topology evidence="1">Multi-pass membrane protein</topology>
    </subcellularLocation>
</comment>
<evidence type="ECO:0000313" key="15">
    <source>
        <dbReference type="Proteomes" id="UP000091897"/>
    </source>
</evidence>
<keyword evidence="4" id="KW-1134">Transmembrane beta strand</keyword>
<dbReference type="InterPro" id="IPR033900">
    <property type="entry name" value="Gram_neg_porin_domain"/>
</dbReference>
<dbReference type="CDD" id="cd00342">
    <property type="entry name" value="gram_neg_porins"/>
    <property type="match status" value="1"/>
</dbReference>
<dbReference type="AlphaFoldDB" id="A0A193FZW3"/>
<feature type="signal peptide" evidence="11">
    <location>
        <begin position="1"/>
        <end position="20"/>
    </location>
</feature>
<evidence type="ECO:0000256" key="3">
    <source>
        <dbReference type="ARBA" id="ARBA00022448"/>
    </source>
</evidence>
<gene>
    <name evidence="13" type="ORF">BAU06_18785</name>
    <name evidence="14" type="ORF">BAU08_19025</name>
</gene>
<evidence type="ECO:0000256" key="10">
    <source>
        <dbReference type="ARBA" id="ARBA00023237"/>
    </source>
</evidence>
<dbReference type="PANTHER" id="PTHR34501">
    <property type="entry name" value="PROTEIN YDDL-RELATED"/>
    <property type="match status" value="1"/>
</dbReference>
<dbReference type="Pfam" id="PF13609">
    <property type="entry name" value="Porin_4"/>
    <property type="match status" value="1"/>
</dbReference>
<dbReference type="RefSeq" id="WP_066353496.1">
    <property type="nucleotide sequence ID" value="NZ_CBCSFJ010000016.1"/>
</dbReference>
<dbReference type="PRINTS" id="PR00184">
    <property type="entry name" value="NEISSPPORIN"/>
</dbReference>
<evidence type="ECO:0000256" key="1">
    <source>
        <dbReference type="ARBA" id="ARBA00004571"/>
    </source>
</evidence>
<evidence type="ECO:0000256" key="9">
    <source>
        <dbReference type="ARBA" id="ARBA00023136"/>
    </source>
</evidence>
<keyword evidence="8" id="KW-0626">Porin</keyword>